<organism evidence="1 2">
    <name type="scientific">Penicillium atrosanguineum</name>
    <dbReference type="NCBI Taxonomy" id="1132637"/>
    <lineage>
        <taxon>Eukaryota</taxon>
        <taxon>Fungi</taxon>
        <taxon>Dikarya</taxon>
        <taxon>Ascomycota</taxon>
        <taxon>Pezizomycotina</taxon>
        <taxon>Eurotiomycetes</taxon>
        <taxon>Eurotiomycetidae</taxon>
        <taxon>Eurotiales</taxon>
        <taxon>Aspergillaceae</taxon>
        <taxon>Penicillium</taxon>
    </lineage>
</organism>
<protein>
    <submittedName>
        <fullName evidence="1">Uncharacterized protein</fullName>
    </submittedName>
</protein>
<evidence type="ECO:0000313" key="1">
    <source>
        <dbReference type="EMBL" id="KAJ5315375.1"/>
    </source>
</evidence>
<sequence length="140" mass="15110">MPLPFLAKLPPLLSESPEGTEVAEYSNQAKLVKRVNVKLFATALAALGKISYTACVADIEPTTKAAICIHTPTHPVVVQNHNDRPYQAVAFIGTVISAVSGIIRSLVGPDGLGADPRLPPQLIRILQFLLPTVTKYYSRH</sequence>
<dbReference type="AlphaFoldDB" id="A0A9W9PW73"/>
<reference evidence="1" key="2">
    <citation type="journal article" date="2023" name="IMA Fungus">
        <title>Comparative genomic study of the Penicillium genus elucidates a diverse pangenome and 15 lateral gene transfer events.</title>
        <authorList>
            <person name="Petersen C."/>
            <person name="Sorensen T."/>
            <person name="Nielsen M.R."/>
            <person name="Sondergaard T.E."/>
            <person name="Sorensen J.L."/>
            <person name="Fitzpatrick D.A."/>
            <person name="Frisvad J.C."/>
            <person name="Nielsen K.L."/>
        </authorList>
    </citation>
    <scope>NUCLEOTIDE SEQUENCE</scope>
    <source>
        <strain evidence="1">IBT 21472</strain>
    </source>
</reference>
<reference evidence="1" key="1">
    <citation type="submission" date="2022-12" db="EMBL/GenBank/DDBJ databases">
        <authorList>
            <person name="Petersen C."/>
        </authorList>
    </citation>
    <scope>NUCLEOTIDE SEQUENCE</scope>
    <source>
        <strain evidence="1">IBT 21472</strain>
    </source>
</reference>
<dbReference type="OrthoDB" id="5341627at2759"/>
<dbReference type="EMBL" id="JAPZBO010000005">
    <property type="protein sequence ID" value="KAJ5315375.1"/>
    <property type="molecule type" value="Genomic_DNA"/>
</dbReference>
<proteinExistence type="predicted"/>
<comment type="caution">
    <text evidence="1">The sequence shown here is derived from an EMBL/GenBank/DDBJ whole genome shotgun (WGS) entry which is preliminary data.</text>
</comment>
<evidence type="ECO:0000313" key="2">
    <source>
        <dbReference type="Proteomes" id="UP001147746"/>
    </source>
</evidence>
<dbReference type="Proteomes" id="UP001147746">
    <property type="component" value="Unassembled WGS sequence"/>
</dbReference>
<keyword evidence="2" id="KW-1185">Reference proteome</keyword>
<accession>A0A9W9PW73</accession>
<name>A0A9W9PW73_9EURO</name>
<gene>
    <name evidence="1" type="ORF">N7476_005682</name>
</gene>